<name>A0AAN7CA29_9PEZI</name>
<gene>
    <name evidence="1" type="ORF">C8A03DRAFT_34906</name>
</gene>
<comment type="caution">
    <text evidence="1">The sequence shown here is derived from an EMBL/GenBank/DDBJ whole genome shotgun (WGS) entry which is preliminary data.</text>
</comment>
<organism evidence="1 2">
    <name type="scientific">Achaetomium macrosporum</name>
    <dbReference type="NCBI Taxonomy" id="79813"/>
    <lineage>
        <taxon>Eukaryota</taxon>
        <taxon>Fungi</taxon>
        <taxon>Dikarya</taxon>
        <taxon>Ascomycota</taxon>
        <taxon>Pezizomycotina</taxon>
        <taxon>Sordariomycetes</taxon>
        <taxon>Sordariomycetidae</taxon>
        <taxon>Sordariales</taxon>
        <taxon>Chaetomiaceae</taxon>
        <taxon>Achaetomium</taxon>
    </lineage>
</organism>
<proteinExistence type="predicted"/>
<dbReference type="EMBL" id="MU860152">
    <property type="protein sequence ID" value="KAK4237173.1"/>
    <property type="molecule type" value="Genomic_DNA"/>
</dbReference>
<dbReference type="InterPro" id="IPR052895">
    <property type="entry name" value="HetReg/Transcr_Mod"/>
</dbReference>
<protein>
    <submittedName>
        <fullName evidence="1">Uncharacterized protein</fullName>
    </submittedName>
</protein>
<dbReference type="AlphaFoldDB" id="A0AAN7CA29"/>
<accession>A0AAN7CA29</accession>
<keyword evidence="2" id="KW-1185">Reference proteome</keyword>
<dbReference type="PANTHER" id="PTHR24148:SF64">
    <property type="entry name" value="HETEROKARYON INCOMPATIBILITY DOMAIN-CONTAINING PROTEIN"/>
    <property type="match status" value="1"/>
</dbReference>
<dbReference type="PANTHER" id="PTHR24148">
    <property type="entry name" value="ANKYRIN REPEAT DOMAIN-CONTAINING PROTEIN 39 HOMOLOG-RELATED"/>
    <property type="match status" value="1"/>
</dbReference>
<evidence type="ECO:0000313" key="1">
    <source>
        <dbReference type="EMBL" id="KAK4237173.1"/>
    </source>
</evidence>
<reference evidence="1" key="2">
    <citation type="submission" date="2023-05" db="EMBL/GenBank/DDBJ databases">
        <authorList>
            <consortium name="Lawrence Berkeley National Laboratory"/>
            <person name="Steindorff A."/>
            <person name="Hensen N."/>
            <person name="Bonometti L."/>
            <person name="Westerberg I."/>
            <person name="Brannstrom I.O."/>
            <person name="Guillou S."/>
            <person name="Cros-Aarteil S."/>
            <person name="Calhoun S."/>
            <person name="Haridas S."/>
            <person name="Kuo A."/>
            <person name="Mondo S."/>
            <person name="Pangilinan J."/>
            <person name="Riley R."/>
            <person name="Labutti K."/>
            <person name="Andreopoulos B."/>
            <person name="Lipzen A."/>
            <person name="Chen C."/>
            <person name="Yanf M."/>
            <person name="Daum C."/>
            <person name="Ng V."/>
            <person name="Clum A."/>
            <person name="Ohm R."/>
            <person name="Martin F."/>
            <person name="Silar P."/>
            <person name="Natvig D."/>
            <person name="Lalanne C."/>
            <person name="Gautier V."/>
            <person name="Ament-Velasquez S.L."/>
            <person name="Kruys A."/>
            <person name="Hutchinson M.I."/>
            <person name="Powell A.J."/>
            <person name="Barry K."/>
            <person name="Miller A.N."/>
            <person name="Grigoriev I.V."/>
            <person name="Debuchy R."/>
            <person name="Gladieux P."/>
            <person name="Thoren M.H."/>
            <person name="Johannesson H."/>
        </authorList>
    </citation>
    <scope>NUCLEOTIDE SEQUENCE</scope>
    <source>
        <strain evidence="1">CBS 532.94</strain>
    </source>
</reference>
<reference evidence="1" key="1">
    <citation type="journal article" date="2023" name="Mol. Phylogenet. Evol.">
        <title>Genome-scale phylogeny and comparative genomics of the fungal order Sordariales.</title>
        <authorList>
            <person name="Hensen N."/>
            <person name="Bonometti L."/>
            <person name="Westerberg I."/>
            <person name="Brannstrom I.O."/>
            <person name="Guillou S."/>
            <person name="Cros-Aarteil S."/>
            <person name="Calhoun S."/>
            <person name="Haridas S."/>
            <person name="Kuo A."/>
            <person name="Mondo S."/>
            <person name="Pangilinan J."/>
            <person name="Riley R."/>
            <person name="LaButti K."/>
            <person name="Andreopoulos B."/>
            <person name="Lipzen A."/>
            <person name="Chen C."/>
            <person name="Yan M."/>
            <person name="Daum C."/>
            <person name="Ng V."/>
            <person name="Clum A."/>
            <person name="Steindorff A."/>
            <person name="Ohm R.A."/>
            <person name="Martin F."/>
            <person name="Silar P."/>
            <person name="Natvig D.O."/>
            <person name="Lalanne C."/>
            <person name="Gautier V."/>
            <person name="Ament-Velasquez S.L."/>
            <person name="Kruys A."/>
            <person name="Hutchinson M.I."/>
            <person name="Powell A.J."/>
            <person name="Barry K."/>
            <person name="Miller A.N."/>
            <person name="Grigoriev I.V."/>
            <person name="Debuchy R."/>
            <person name="Gladieux P."/>
            <person name="Hiltunen Thoren M."/>
            <person name="Johannesson H."/>
        </authorList>
    </citation>
    <scope>NUCLEOTIDE SEQUENCE</scope>
    <source>
        <strain evidence="1">CBS 532.94</strain>
    </source>
</reference>
<dbReference type="Proteomes" id="UP001303760">
    <property type="component" value="Unassembled WGS sequence"/>
</dbReference>
<evidence type="ECO:0000313" key="2">
    <source>
        <dbReference type="Proteomes" id="UP001303760"/>
    </source>
</evidence>
<sequence length="418" mass="47116">MVLGLVSKSEATDDRDKIYGILGFAGLDAKSDSSHLKIVVDYTLPVETLYTTTTVSMAKSDMNLRVLGIVGYSAYRKYRSLPSWCPDYSVGNIRLGEEYHFHGDLLCGRQWKSHHPTIEHNAEQQTLTVDGFRYDTLDNVSVRVQYPDINIAEMYGLAFGLLGMAASLQIHGHSRVECLWKLMLEDKFLLGTNDDVPGILRLFFPYFLMEAISNAVKSIKSAEPSSRPEQIRRFVDDLTFSEKVIRALIRLEPESAILLPGPDTVMTIRETLLREGGLDRVAEMLGTTSLLKDMLQRVRTAGLLNDDFSKVLGQGLQHDTDDSKVKRQLQLYIAKVKTKIRNCVVGDLQYFTTSRLQLLGYGYERIDRDCEVWVLHGYPSPVLLRKKGGSMYEFCATAVVRGLWEPECGGEITRISLV</sequence>